<dbReference type="EC" id="1.1.1.34" evidence="9"/>
<dbReference type="PROSITE" id="PS00318">
    <property type="entry name" value="HMG_COA_REDUCTASE_2"/>
    <property type="match status" value="1"/>
</dbReference>
<comment type="pathway">
    <text evidence="9">Metabolic intermediate biosynthesis; (R)-mevalonate biosynthesis; (R)-mevalonate from acetyl-CoA: step 3/3.</text>
</comment>
<comment type="similarity">
    <text evidence="2 9">Belongs to the HMG-CoA reductase family.</text>
</comment>
<protein>
    <recommendedName>
        <fullName evidence="9">3-hydroxy-3-methylglutaryl coenzyme A reductase</fullName>
        <shortName evidence="9">HMG-CoA reductase</shortName>
        <ecNumber evidence="9">1.1.1.34</ecNumber>
    </recommendedName>
</protein>
<dbReference type="InterPro" id="IPR009023">
    <property type="entry name" value="HMG_CoA_Rdtase_NAD(P)-bd_sf"/>
</dbReference>
<evidence type="ECO:0000259" key="11">
    <source>
        <dbReference type="PROSITE" id="PS50156"/>
    </source>
</evidence>
<dbReference type="CDD" id="cd00643">
    <property type="entry name" value="HMG-CoA_reductase_classI"/>
    <property type="match status" value="1"/>
</dbReference>
<dbReference type="PANTHER" id="PTHR10572">
    <property type="entry name" value="3-HYDROXY-3-METHYLGLUTARYL-COENZYME A REDUCTASE"/>
    <property type="match status" value="1"/>
</dbReference>
<dbReference type="InterPro" id="IPR023282">
    <property type="entry name" value="HMG_CoA_Rdtase_N"/>
</dbReference>
<dbReference type="GO" id="GO:0004420">
    <property type="term" value="F:hydroxymethylglutaryl-CoA reductase (NADPH) activity"/>
    <property type="evidence" value="ECO:0007669"/>
    <property type="project" value="UniProtKB-EC"/>
</dbReference>
<comment type="catalytic activity">
    <reaction evidence="9">
        <text>(R)-mevalonate + 2 NADP(+) + CoA = (3S)-3-hydroxy-3-methylglutaryl-CoA + 2 NADPH + 2 H(+)</text>
        <dbReference type="Rhea" id="RHEA:15989"/>
        <dbReference type="ChEBI" id="CHEBI:15378"/>
        <dbReference type="ChEBI" id="CHEBI:36464"/>
        <dbReference type="ChEBI" id="CHEBI:43074"/>
        <dbReference type="ChEBI" id="CHEBI:57287"/>
        <dbReference type="ChEBI" id="CHEBI:57783"/>
        <dbReference type="ChEBI" id="CHEBI:58349"/>
        <dbReference type="EC" id="1.1.1.34"/>
    </reaction>
</comment>
<dbReference type="GO" id="GO:0005789">
    <property type="term" value="C:endoplasmic reticulum membrane"/>
    <property type="evidence" value="ECO:0007669"/>
    <property type="project" value="UniProtKB-SubCell"/>
</dbReference>
<dbReference type="InterPro" id="IPR000731">
    <property type="entry name" value="SSD"/>
</dbReference>
<dbReference type="GO" id="GO:0005778">
    <property type="term" value="C:peroxisomal membrane"/>
    <property type="evidence" value="ECO:0007669"/>
    <property type="project" value="TreeGrafter"/>
</dbReference>
<dbReference type="AlphaFoldDB" id="A0AAV9UCY6"/>
<dbReference type="Pfam" id="PF12349">
    <property type="entry name" value="Sterol-sensing"/>
    <property type="match status" value="1"/>
</dbReference>
<dbReference type="PRINTS" id="PR00071">
    <property type="entry name" value="HMGCOARDTASE"/>
</dbReference>
<feature type="transmembrane region" description="Helical" evidence="9">
    <location>
        <begin position="289"/>
        <end position="307"/>
    </location>
</feature>
<evidence type="ECO:0000256" key="5">
    <source>
        <dbReference type="ARBA" id="ARBA00022857"/>
    </source>
</evidence>
<keyword evidence="6 9" id="KW-1133">Transmembrane helix</keyword>
<evidence type="ECO:0000256" key="10">
    <source>
        <dbReference type="SAM" id="MobiDB-lite"/>
    </source>
</evidence>
<organism evidence="12 13">
    <name type="scientific">Orbilia blumenaviensis</name>
    <dbReference type="NCBI Taxonomy" id="1796055"/>
    <lineage>
        <taxon>Eukaryota</taxon>
        <taxon>Fungi</taxon>
        <taxon>Dikarya</taxon>
        <taxon>Ascomycota</taxon>
        <taxon>Pezizomycotina</taxon>
        <taxon>Orbiliomycetes</taxon>
        <taxon>Orbiliales</taxon>
        <taxon>Orbiliaceae</taxon>
        <taxon>Orbilia</taxon>
    </lineage>
</organism>
<dbReference type="InterPro" id="IPR025583">
    <property type="entry name" value="HMG-CoA_N_dom"/>
</dbReference>
<feature type="transmembrane region" description="Helical" evidence="9">
    <location>
        <begin position="384"/>
        <end position="406"/>
    </location>
</feature>
<comment type="caution">
    <text evidence="12">The sequence shown here is derived from an EMBL/GenBank/DDBJ whole genome shotgun (WGS) entry which is preliminary data.</text>
</comment>
<dbReference type="InterPro" id="IPR002202">
    <property type="entry name" value="HMG_CoA_Rdtase"/>
</dbReference>
<dbReference type="Gene3D" id="1.10.3270.10">
    <property type="entry name" value="HMGR, N-terminal domain"/>
    <property type="match status" value="1"/>
</dbReference>
<feature type="transmembrane region" description="Helical" evidence="9">
    <location>
        <begin position="233"/>
        <end position="254"/>
    </location>
</feature>
<feature type="region of interest" description="Disordered" evidence="10">
    <location>
        <begin position="1091"/>
        <end position="1127"/>
    </location>
</feature>
<dbReference type="PROSITE" id="PS01192">
    <property type="entry name" value="HMG_COA_REDUCTASE_3"/>
    <property type="match status" value="1"/>
</dbReference>
<accession>A0AAV9UCY6</accession>
<dbReference type="FunFam" id="1.10.3270.10:FF:000001">
    <property type="entry name" value="3-hydroxy-3-methylglutaryl coenzyme A reductase"/>
    <property type="match status" value="1"/>
</dbReference>
<dbReference type="InterPro" id="IPR053958">
    <property type="entry name" value="HMGCR/SNAP/NPC1-like_SSD"/>
</dbReference>
<proteinExistence type="inferred from homology"/>
<dbReference type="PANTHER" id="PTHR10572:SF24">
    <property type="entry name" value="3-HYDROXY-3-METHYLGLUTARYL-COENZYME A REDUCTASE"/>
    <property type="match status" value="1"/>
</dbReference>
<dbReference type="InterPro" id="IPR009029">
    <property type="entry name" value="HMG_CoA_Rdtase_sub-bd_dom_sf"/>
</dbReference>
<evidence type="ECO:0000256" key="8">
    <source>
        <dbReference type="ARBA" id="ARBA00023136"/>
    </source>
</evidence>
<keyword evidence="8 9" id="KW-0472">Membrane</keyword>
<dbReference type="FunFam" id="3.30.70.420:FF:000001">
    <property type="entry name" value="3-hydroxy-3-methylglutaryl coenzyme A reductase"/>
    <property type="match status" value="1"/>
</dbReference>
<dbReference type="Gene3D" id="3.30.70.420">
    <property type="entry name" value="Hydroxymethylglutaryl-CoA reductase, class I/II, NAD/NADP-binding domain"/>
    <property type="match status" value="1"/>
</dbReference>
<dbReference type="PROSITE" id="PS50156">
    <property type="entry name" value="SSD"/>
    <property type="match status" value="1"/>
</dbReference>
<keyword evidence="5 9" id="KW-0521">NADP</keyword>
<dbReference type="EMBL" id="JAVHNS010000011">
    <property type="protein sequence ID" value="KAK6340171.1"/>
    <property type="molecule type" value="Genomic_DNA"/>
</dbReference>
<evidence type="ECO:0000256" key="2">
    <source>
        <dbReference type="ARBA" id="ARBA00007661"/>
    </source>
</evidence>
<evidence type="ECO:0000256" key="1">
    <source>
        <dbReference type="ARBA" id="ARBA00004477"/>
    </source>
</evidence>
<dbReference type="InterPro" id="IPR023074">
    <property type="entry name" value="HMG_CoA_Rdtase_cat_sf"/>
</dbReference>
<gene>
    <name evidence="12" type="primary">HMG1</name>
    <name evidence="12" type="ORF">TWF730_001939</name>
</gene>
<evidence type="ECO:0000256" key="6">
    <source>
        <dbReference type="ARBA" id="ARBA00022989"/>
    </source>
</evidence>
<dbReference type="PROSITE" id="PS00066">
    <property type="entry name" value="HMG_COA_REDUCTASE_1"/>
    <property type="match status" value="1"/>
</dbReference>
<feature type="compositionally biased region" description="Polar residues" evidence="10">
    <location>
        <begin position="1093"/>
        <end position="1105"/>
    </location>
</feature>
<dbReference type="InterPro" id="IPR004554">
    <property type="entry name" value="HMG_CoA_Rdtase_eu_arc"/>
</dbReference>
<dbReference type="NCBIfam" id="TIGR00533">
    <property type="entry name" value="HMG_CoA_R_NADP"/>
    <property type="match status" value="1"/>
</dbReference>
<keyword evidence="13" id="KW-1185">Reference proteome</keyword>
<evidence type="ECO:0000313" key="12">
    <source>
        <dbReference type="EMBL" id="KAK6340171.1"/>
    </source>
</evidence>
<reference evidence="12 13" key="1">
    <citation type="submission" date="2019-10" db="EMBL/GenBank/DDBJ databases">
        <authorList>
            <person name="Palmer J.M."/>
        </authorList>
    </citation>
    <scope>NUCLEOTIDE SEQUENCE [LARGE SCALE GENOMIC DNA]</scope>
    <source>
        <strain evidence="12 13">TWF730</strain>
    </source>
</reference>
<dbReference type="Proteomes" id="UP001373714">
    <property type="component" value="Unassembled WGS sequence"/>
</dbReference>
<evidence type="ECO:0000256" key="7">
    <source>
        <dbReference type="ARBA" id="ARBA00023002"/>
    </source>
</evidence>
<dbReference type="SUPFAM" id="SSF55035">
    <property type="entry name" value="NAD-binding domain of HMG-CoA reductase"/>
    <property type="match status" value="1"/>
</dbReference>
<name>A0AAV9UCY6_9PEZI</name>
<comment type="subcellular location">
    <subcellularLocation>
        <location evidence="1 9">Endoplasmic reticulum membrane</location>
        <topology evidence="1 9">Multi-pass membrane protein</topology>
    </subcellularLocation>
</comment>
<feature type="domain" description="SSD" evidence="11">
    <location>
        <begin position="232"/>
        <end position="406"/>
    </location>
</feature>
<dbReference type="Pfam" id="PF13323">
    <property type="entry name" value="HPIH"/>
    <property type="match status" value="1"/>
</dbReference>
<keyword evidence="3 9" id="KW-0812">Transmembrane</keyword>
<evidence type="ECO:0000313" key="13">
    <source>
        <dbReference type="Proteomes" id="UP001373714"/>
    </source>
</evidence>
<dbReference type="GO" id="GO:0006696">
    <property type="term" value="P:ergosterol biosynthetic process"/>
    <property type="evidence" value="ECO:0007669"/>
    <property type="project" value="TreeGrafter"/>
</dbReference>
<dbReference type="Gene3D" id="3.90.770.10">
    <property type="entry name" value="3-hydroxy-3-methylglutaryl-coenzyme A Reductase, Chain A, domain 2"/>
    <property type="match status" value="1"/>
</dbReference>
<dbReference type="InterPro" id="IPR023076">
    <property type="entry name" value="HMG_CoA_Rdtase_CS"/>
</dbReference>
<feature type="transmembrane region" description="Helical" evidence="9">
    <location>
        <begin position="359"/>
        <end position="378"/>
    </location>
</feature>
<feature type="transmembrane region" description="Helical" evidence="9">
    <location>
        <begin position="261"/>
        <end position="283"/>
    </location>
</feature>
<dbReference type="GO" id="GO:0008299">
    <property type="term" value="P:isoprenoid biosynthetic process"/>
    <property type="evidence" value="ECO:0007669"/>
    <property type="project" value="InterPro"/>
</dbReference>
<dbReference type="Pfam" id="PF00368">
    <property type="entry name" value="HMG-CoA_red"/>
    <property type="match status" value="1"/>
</dbReference>
<dbReference type="GO" id="GO:0015936">
    <property type="term" value="P:coenzyme A metabolic process"/>
    <property type="evidence" value="ECO:0007669"/>
    <property type="project" value="InterPro"/>
</dbReference>
<evidence type="ECO:0000256" key="9">
    <source>
        <dbReference type="RuleBase" id="RU361219"/>
    </source>
</evidence>
<keyword evidence="7 9" id="KW-0560">Oxidoreductase</keyword>
<keyword evidence="4 9" id="KW-0256">Endoplasmic reticulum</keyword>
<dbReference type="SUPFAM" id="SSF56542">
    <property type="entry name" value="Substrate-binding domain of HMG-CoA reductase"/>
    <property type="match status" value="1"/>
</dbReference>
<dbReference type="PROSITE" id="PS50065">
    <property type="entry name" value="HMG_COA_REDUCTASE_4"/>
    <property type="match status" value="1"/>
</dbReference>
<dbReference type="FunFam" id="3.90.770.10:FF:000001">
    <property type="entry name" value="3-hydroxy-3-methylglutaryl coenzyme A reductase"/>
    <property type="match status" value="1"/>
</dbReference>
<sequence>MIIPTHLLPSGPPKGFPDPFTPLFSPLSKRASAHPIHTIVAIALLASATYVALLEVSLFETRSDDSVGWGFGGYRSNDWTKTALNGAATVQLSKNGEWEEVNGLRQSEAASRLSLVTLSFPPSQQHQSIAAPSNVSAKSAAKPLPATSPNSLAFSLPYEETTSFLSQVGVISTGKAIDADGLPNEQETFWVANEAGGKNISDNSLSALGLVGWLKNSWESFLGLLKNAESLDIAIMAFGYLSMHSTFVSLFLSMRRLGSNFWLATTVLFSSGFAFFFACFTTHRLGVPINLILLSEGLPFLVVIVGFEKPIILTKAVLEASAAQRRKAIQNQDKNKATSIQTAVSEAVQEVGFSIVRDYVIEIAILALGAASSIQGGFRRFCFLALWILVFDCILLFTFYTAILSVKLEINRIKRHVALRKALEDDGVSRRVAESVARENEWPRVIDKDGKLISDDELSKDKTTNIFGRKIKDSNIKTFKVLTVAGFFFVNILNTVILPFRDHAAAVVTPISPSQLNVASVAKRGLELIAESAVPGTIVEVLHPIAFRPIVHDESDLPFPASKQNSNLFTEDAVGSRVMQSLLKSLEDPILSKWVFIVLAMSIVLNGYLFNAARWSVKDSHVGEVEAPAPAPVQVMPPPPPKVAVPVPEIINTQEPVEKPTGDRNDISVLVNILKATPKELSDTEVLRLCQAGKLPIYALEKSLKDNSRAVAIRRHVVAGTKSTIANSQYLAESKLPQLNYDYDRVLGACCENVIGYMPLPVGVAGPLVIDGESYWIPMATTEGVLVASTHRGCKSINSGGGVTTVITGDGMTRGPCVSFASLARAGAAKLWLDSDEGQKIMKDAFNSTSRFARLQNIKCALAGTYLYIRFRTTTGDAMGMNMISKGVEHALEVMSTEAGFDDMEIISVSGNYCTDKKPAAINWIEGRGKSVVAEAIIPKETVEQTLKITVDALLELNQAKNLIGSAMAGSVGGFNAHAANIVAAVFLATGQDPAQVVESANCITVMRKVKGNLQISVSMPSIEVGTIGGGTILEPQGAMLDLLGVRGPHPTTPGTNSRQLARIVAGAVLAGELSLCSALAAGHLVRSHMQHNRSAAPTRSSTPAVGNGTANGGLVAPAGLTMTRAN</sequence>
<feature type="transmembrane region" description="Helical" evidence="9">
    <location>
        <begin position="479"/>
        <end position="500"/>
    </location>
</feature>
<evidence type="ECO:0000256" key="3">
    <source>
        <dbReference type="ARBA" id="ARBA00022692"/>
    </source>
</evidence>
<evidence type="ECO:0000256" key="4">
    <source>
        <dbReference type="ARBA" id="ARBA00022824"/>
    </source>
</evidence>